<protein>
    <submittedName>
        <fullName evidence="3">Uncharacterized protein</fullName>
    </submittedName>
</protein>
<dbReference type="Proteomes" id="UP000183413">
    <property type="component" value="Unassembled WGS sequence"/>
</dbReference>
<evidence type="ECO:0000256" key="1">
    <source>
        <dbReference type="SAM" id="MobiDB-lite"/>
    </source>
</evidence>
<reference evidence="3 4" key="1">
    <citation type="submission" date="2016-10" db="EMBL/GenBank/DDBJ databases">
        <authorList>
            <person name="de Groot N.N."/>
        </authorList>
    </citation>
    <scope>NUCLEOTIDE SEQUENCE [LARGE SCALE GENOMIC DNA]</scope>
    <source>
        <strain evidence="3 4">DSM 43067</strain>
    </source>
</reference>
<proteinExistence type="predicted"/>
<name>A0A1I5YXQ7_9ACTN</name>
<evidence type="ECO:0000313" key="4">
    <source>
        <dbReference type="Proteomes" id="UP000183413"/>
    </source>
</evidence>
<evidence type="ECO:0000256" key="2">
    <source>
        <dbReference type="SAM" id="Phobius"/>
    </source>
</evidence>
<gene>
    <name evidence="3" type="ORF">SAMN04489713_14110</name>
</gene>
<keyword evidence="2" id="KW-0472">Membrane</keyword>
<feature type="transmembrane region" description="Helical" evidence="2">
    <location>
        <begin position="41"/>
        <end position="61"/>
    </location>
</feature>
<organism evidence="3 4">
    <name type="scientific">Actinomadura madurae</name>
    <dbReference type="NCBI Taxonomy" id="1993"/>
    <lineage>
        <taxon>Bacteria</taxon>
        <taxon>Bacillati</taxon>
        <taxon>Actinomycetota</taxon>
        <taxon>Actinomycetes</taxon>
        <taxon>Streptosporangiales</taxon>
        <taxon>Thermomonosporaceae</taxon>
        <taxon>Actinomadura</taxon>
    </lineage>
</organism>
<feature type="region of interest" description="Disordered" evidence="1">
    <location>
        <begin position="157"/>
        <end position="187"/>
    </location>
</feature>
<keyword evidence="2" id="KW-1133">Transmembrane helix</keyword>
<dbReference type="AlphaFoldDB" id="A0A1I5YXQ7"/>
<feature type="transmembrane region" description="Helical" evidence="2">
    <location>
        <begin position="67"/>
        <end position="87"/>
    </location>
</feature>
<accession>A0A1I5YXQ7</accession>
<sequence length="333" mass="36651">MPGYRRGVSGAGEGRLRIAPELIVGSVWTESRVGTRAAKGMLGLGAGLVEAVLFLPLASWWAVPVGVAVGATAGWFANGSTLLRMWALRKGKDGAAAQRKPEISIRRPAGEITAGMWVCPSSVITGQERQHDQLIKRRQREFENKDAEWLRRARMNRQEEEAGIEPVEALPPRPVRPPDPPPPKGTFKQVVAVKRTGEQVDIAWRGRGRGTDKAHRDEQYNCVDREETPRLDPGRRAAAVALRELMRMFPEDRDERELITVLEKTGHSPGAARQALRGALAWGLLEMTGHTPGHRAQELVALFHKPDSPQPVRRVTVTPAGEVWAFADARAPA</sequence>
<keyword evidence="4" id="KW-1185">Reference proteome</keyword>
<keyword evidence="2" id="KW-0812">Transmembrane</keyword>
<feature type="compositionally biased region" description="Pro residues" evidence="1">
    <location>
        <begin position="169"/>
        <end position="184"/>
    </location>
</feature>
<evidence type="ECO:0000313" key="3">
    <source>
        <dbReference type="EMBL" id="SFQ49053.1"/>
    </source>
</evidence>
<dbReference type="InParanoid" id="A0A1I5YXQ7"/>
<dbReference type="EMBL" id="FOVH01000041">
    <property type="protein sequence ID" value="SFQ49053.1"/>
    <property type="molecule type" value="Genomic_DNA"/>
</dbReference>